<dbReference type="Pfam" id="PF00378">
    <property type="entry name" value="ECH_1"/>
    <property type="match status" value="1"/>
</dbReference>
<comment type="pathway">
    <text evidence="1">Lipid metabolism; fatty acid beta-oxidation.</text>
</comment>
<dbReference type="GO" id="GO:0006631">
    <property type="term" value="P:fatty acid metabolic process"/>
    <property type="evidence" value="ECO:0007669"/>
    <property type="project" value="UniProtKB-KW"/>
</dbReference>
<keyword evidence="5" id="KW-0413">Isomerase</keyword>
<evidence type="ECO:0000256" key="2">
    <source>
        <dbReference type="ARBA" id="ARBA00005254"/>
    </source>
</evidence>
<dbReference type="InterPro" id="IPR001753">
    <property type="entry name" value="Enoyl-CoA_hydra/iso"/>
</dbReference>
<dbReference type="PANTHER" id="PTHR43149">
    <property type="entry name" value="ENOYL-COA HYDRATASE"/>
    <property type="match status" value="1"/>
</dbReference>
<evidence type="ECO:0000313" key="6">
    <source>
        <dbReference type="EMBL" id="KAJ7745538.1"/>
    </source>
</evidence>
<evidence type="ECO:0000256" key="3">
    <source>
        <dbReference type="ARBA" id="ARBA00022832"/>
    </source>
</evidence>
<dbReference type="FunFam" id="1.10.12.10:FF:000004">
    <property type="entry name" value="Delta3,5-delta2,4-dienoyl-CoA isomerase"/>
    <property type="match status" value="1"/>
</dbReference>
<evidence type="ECO:0000256" key="5">
    <source>
        <dbReference type="ARBA" id="ARBA00023235"/>
    </source>
</evidence>
<accession>A0AAD7IKS4</accession>
<dbReference type="InterPro" id="IPR045002">
    <property type="entry name" value="Ech1-like"/>
</dbReference>
<name>A0AAD7IKS4_9AGAR</name>
<comment type="similarity">
    <text evidence="2">Belongs to the enoyl-CoA hydratase/isomerase family.</text>
</comment>
<dbReference type="AlphaFoldDB" id="A0AAD7IKS4"/>
<dbReference type="GO" id="GO:0051750">
    <property type="term" value="F:delta(3,5)-delta(2,4)-dienoyl-CoA isomerase activity"/>
    <property type="evidence" value="ECO:0007669"/>
    <property type="project" value="TreeGrafter"/>
</dbReference>
<keyword evidence="4" id="KW-0443">Lipid metabolism</keyword>
<dbReference type="Gene3D" id="1.10.12.10">
    <property type="entry name" value="Lyase 2-enoyl-coa Hydratase, Chain A, domain 2"/>
    <property type="match status" value="1"/>
</dbReference>
<evidence type="ECO:0000256" key="4">
    <source>
        <dbReference type="ARBA" id="ARBA00023098"/>
    </source>
</evidence>
<organism evidence="6 7">
    <name type="scientific">Mycena maculata</name>
    <dbReference type="NCBI Taxonomy" id="230809"/>
    <lineage>
        <taxon>Eukaryota</taxon>
        <taxon>Fungi</taxon>
        <taxon>Dikarya</taxon>
        <taxon>Basidiomycota</taxon>
        <taxon>Agaricomycotina</taxon>
        <taxon>Agaricomycetes</taxon>
        <taxon>Agaricomycetidae</taxon>
        <taxon>Agaricales</taxon>
        <taxon>Marasmiineae</taxon>
        <taxon>Mycenaceae</taxon>
        <taxon>Mycena</taxon>
    </lineage>
</organism>
<keyword evidence="7" id="KW-1185">Reference proteome</keyword>
<dbReference type="Proteomes" id="UP001215280">
    <property type="component" value="Unassembled WGS sequence"/>
</dbReference>
<evidence type="ECO:0000313" key="7">
    <source>
        <dbReference type="Proteomes" id="UP001215280"/>
    </source>
</evidence>
<dbReference type="EMBL" id="JARJLG010000102">
    <property type="protein sequence ID" value="KAJ7745538.1"/>
    <property type="molecule type" value="Genomic_DNA"/>
</dbReference>
<gene>
    <name evidence="6" type="ORF">DFH07DRAFT_833404</name>
</gene>
<protein>
    <submittedName>
        <fullName evidence="6">Delta2-dienoyl-CoA-isomerase</fullName>
    </submittedName>
</protein>
<dbReference type="PANTHER" id="PTHR43149:SF1">
    <property type="entry name" value="DELTA(3,5)-DELTA(2,4)-DIENOYL-COA ISOMERASE, MITOCHONDRIAL"/>
    <property type="match status" value="1"/>
</dbReference>
<dbReference type="SUPFAM" id="SSF52096">
    <property type="entry name" value="ClpP/crotonase"/>
    <property type="match status" value="1"/>
</dbReference>
<reference evidence="6" key="1">
    <citation type="submission" date="2023-03" db="EMBL/GenBank/DDBJ databases">
        <title>Massive genome expansion in bonnet fungi (Mycena s.s.) driven by repeated elements and novel gene families across ecological guilds.</title>
        <authorList>
            <consortium name="Lawrence Berkeley National Laboratory"/>
            <person name="Harder C.B."/>
            <person name="Miyauchi S."/>
            <person name="Viragh M."/>
            <person name="Kuo A."/>
            <person name="Thoen E."/>
            <person name="Andreopoulos B."/>
            <person name="Lu D."/>
            <person name="Skrede I."/>
            <person name="Drula E."/>
            <person name="Henrissat B."/>
            <person name="Morin E."/>
            <person name="Kohler A."/>
            <person name="Barry K."/>
            <person name="LaButti K."/>
            <person name="Morin E."/>
            <person name="Salamov A."/>
            <person name="Lipzen A."/>
            <person name="Mereny Z."/>
            <person name="Hegedus B."/>
            <person name="Baldrian P."/>
            <person name="Stursova M."/>
            <person name="Weitz H."/>
            <person name="Taylor A."/>
            <person name="Grigoriev I.V."/>
            <person name="Nagy L.G."/>
            <person name="Martin F."/>
            <person name="Kauserud H."/>
        </authorList>
    </citation>
    <scope>NUCLEOTIDE SEQUENCE</scope>
    <source>
        <strain evidence="6">CBHHK188m</strain>
    </source>
</reference>
<dbReference type="GO" id="GO:0005739">
    <property type="term" value="C:mitochondrion"/>
    <property type="evidence" value="ECO:0007669"/>
    <property type="project" value="TreeGrafter"/>
</dbReference>
<dbReference type="Gene3D" id="3.90.226.10">
    <property type="entry name" value="2-enoyl-CoA Hydratase, Chain A, domain 1"/>
    <property type="match status" value="1"/>
</dbReference>
<keyword evidence="3" id="KW-0276">Fatty acid metabolism</keyword>
<comment type="caution">
    <text evidence="6">The sequence shown here is derived from an EMBL/GenBank/DDBJ whole genome shotgun (WGS) entry which is preliminary data.</text>
</comment>
<dbReference type="CDD" id="cd06558">
    <property type="entry name" value="crotonase-like"/>
    <property type="match status" value="1"/>
</dbReference>
<evidence type="ECO:0000256" key="1">
    <source>
        <dbReference type="ARBA" id="ARBA00005005"/>
    </source>
</evidence>
<sequence length="291" mass="30930">MSLAAGLSSKWLSISEPSPHVLHIELSRKPVNAFSTEFWRAYGALFDRITEEGRDVRAAVVSSVMPKIFSAGIDLQDAAEMNTGGLTGDPPAADAARSSFAARRFIKEFQEAIGAPERCPFPVIVAVHGFVFGLGVDVICACDIRYTAEGAQFSIKEVDVGLAADIGTLAYLPKITGNHSLARELAYTSATFSAADAERLGLVSRVVPGGRSEVVAAALTLASVIASKSPIAVSGTKHILKHARDHSVPANLDYTAVWNAAAINTDDITESMRAAKTRNAPQFPPLRKARL</sequence>
<proteinExistence type="inferred from homology"/>
<dbReference type="InterPro" id="IPR014748">
    <property type="entry name" value="Enoyl-CoA_hydra_C"/>
</dbReference>
<dbReference type="InterPro" id="IPR029045">
    <property type="entry name" value="ClpP/crotonase-like_dom_sf"/>
</dbReference>